<dbReference type="EMBL" id="FSRM01000002">
    <property type="protein sequence ID" value="SIO46417.1"/>
    <property type="molecule type" value="Genomic_DNA"/>
</dbReference>
<sequence length="70" mass="8217">MSLHDFAKDLAHLEYVLPLLKHGNPLSLPYWRRRVVALEAQQALLPDGRRRVARLLRLFNEFERAVVPSR</sequence>
<proteinExistence type="predicted"/>
<dbReference type="AlphaFoldDB" id="A0A1N6JQI1"/>
<reference evidence="1 2" key="1">
    <citation type="submission" date="2016-11" db="EMBL/GenBank/DDBJ databases">
        <authorList>
            <person name="Jaros S."/>
            <person name="Januszkiewicz K."/>
            <person name="Wedrychowicz H."/>
        </authorList>
    </citation>
    <scope>NUCLEOTIDE SEQUENCE [LARGE SCALE GENOMIC DNA]</scope>
    <source>
        <strain evidence="1 2">GAS86</strain>
    </source>
</reference>
<gene>
    <name evidence="1" type="ORF">SAMN05444168_4799</name>
</gene>
<protein>
    <submittedName>
        <fullName evidence="1">Uncharacterized protein</fullName>
    </submittedName>
</protein>
<dbReference type="Proteomes" id="UP000184693">
    <property type="component" value="Unassembled WGS sequence"/>
</dbReference>
<dbReference type="OrthoDB" id="9103772at2"/>
<organism evidence="1 2">
    <name type="scientific">Paraburkholderia phenazinium</name>
    <dbReference type="NCBI Taxonomy" id="60549"/>
    <lineage>
        <taxon>Bacteria</taxon>
        <taxon>Pseudomonadati</taxon>
        <taxon>Pseudomonadota</taxon>
        <taxon>Betaproteobacteria</taxon>
        <taxon>Burkholderiales</taxon>
        <taxon>Burkholderiaceae</taxon>
        <taxon>Paraburkholderia</taxon>
    </lineage>
</organism>
<evidence type="ECO:0000313" key="1">
    <source>
        <dbReference type="EMBL" id="SIO46417.1"/>
    </source>
</evidence>
<evidence type="ECO:0000313" key="2">
    <source>
        <dbReference type="Proteomes" id="UP000184693"/>
    </source>
</evidence>
<name>A0A1N6JQI1_9BURK</name>
<accession>A0A1N6JQI1</accession>